<protein>
    <recommendedName>
        <fullName evidence="2">DNA-binding protein</fullName>
    </recommendedName>
</protein>
<name>A0A8S5MUW4_9CAUD</name>
<evidence type="ECO:0000313" key="1">
    <source>
        <dbReference type="EMBL" id="DAD85895.1"/>
    </source>
</evidence>
<evidence type="ECO:0008006" key="2">
    <source>
        <dbReference type="Google" id="ProtNLM"/>
    </source>
</evidence>
<organism evidence="1">
    <name type="scientific">Siphoviridae sp. ctGdK3</name>
    <dbReference type="NCBI Taxonomy" id="2826222"/>
    <lineage>
        <taxon>Viruses</taxon>
        <taxon>Duplodnaviria</taxon>
        <taxon>Heunggongvirae</taxon>
        <taxon>Uroviricota</taxon>
        <taxon>Caudoviricetes</taxon>
    </lineage>
</organism>
<dbReference type="EMBL" id="BK014990">
    <property type="protein sequence ID" value="DAD85895.1"/>
    <property type="molecule type" value="Genomic_DNA"/>
</dbReference>
<proteinExistence type="predicted"/>
<accession>A0A8S5MUW4</accession>
<sequence>MRPFLTSDDVMAITGYSRSQAYLIISELNRELEKQGYMTRRGCVPSRFFCKKYFVDEDQVEEVLTCNTVLAQSAAPI</sequence>
<reference evidence="1" key="1">
    <citation type="journal article" date="2021" name="Proc. Natl. Acad. Sci. U.S.A.">
        <title>A Catalog of Tens of Thousands of Viruses from Human Metagenomes Reveals Hidden Associations with Chronic Diseases.</title>
        <authorList>
            <person name="Tisza M.J."/>
            <person name="Buck C.B."/>
        </authorList>
    </citation>
    <scope>NUCLEOTIDE SEQUENCE</scope>
    <source>
        <strain evidence="1">CtGdK3</strain>
    </source>
</reference>